<dbReference type="EMBL" id="CP159342">
    <property type="protein sequence ID" value="XCH76231.1"/>
    <property type="molecule type" value="Genomic_DNA"/>
</dbReference>
<dbReference type="NCBIfam" id="TIGR00492">
    <property type="entry name" value="alr"/>
    <property type="match status" value="1"/>
</dbReference>
<dbReference type="EMBL" id="CP157762">
    <property type="protein sequence ID" value="XBP95528.1"/>
    <property type="molecule type" value="Genomic_DNA"/>
</dbReference>
<feature type="binding site" evidence="4 6">
    <location>
        <position position="309"/>
    </location>
    <ligand>
        <name>substrate</name>
    </ligand>
</feature>
<dbReference type="GO" id="GO:0030632">
    <property type="term" value="P:D-alanine biosynthetic process"/>
    <property type="evidence" value="ECO:0007669"/>
    <property type="project" value="UniProtKB-UniRule"/>
</dbReference>
<dbReference type="HAMAP" id="MF_01201">
    <property type="entry name" value="Ala_racemase"/>
    <property type="match status" value="1"/>
</dbReference>
<dbReference type="InterPro" id="IPR020622">
    <property type="entry name" value="Ala_racemase_pyridoxalP-BS"/>
</dbReference>
<protein>
    <recommendedName>
        <fullName evidence="4">Alanine racemase</fullName>
        <ecNumber evidence="4">5.1.1.1</ecNumber>
    </recommendedName>
</protein>
<dbReference type="GO" id="GO:0009252">
    <property type="term" value="P:peptidoglycan biosynthetic process"/>
    <property type="evidence" value="ECO:0007669"/>
    <property type="project" value="TreeGrafter"/>
</dbReference>
<dbReference type="FunFam" id="3.20.20.10:FF:000002">
    <property type="entry name" value="Alanine racemase"/>
    <property type="match status" value="1"/>
</dbReference>
<feature type="domain" description="Alanine racemase C-terminal" evidence="7">
    <location>
        <begin position="240"/>
        <end position="367"/>
    </location>
</feature>
<dbReference type="InterPro" id="IPR000821">
    <property type="entry name" value="Ala_racemase"/>
</dbReference>
<dbReference type="Pfam" id="PF01168">
    <property type="entry name" value="Ala_racemase_N"/>
    <property type="match status" value="1"/>
</dbReference>
<reference evidence="8" key="1">
    <citation type="submission" date="2024-01" db="EMBL/GenBank/DDBJ databases">
        <title>The genome sequence of Micromonospora mangrovi CCTCC AA 2012012.</title>
        <authorList>
            <person name="Gao J."/>
        </authorList>
    </citation>
    <scope>NUCLEOTIDE SEQUENCE</scope>
    <source>
        <strain evidence="8">CCTCC AA 2012012</strain>
    </source>
</reference>
<organism evidence="9">
    <name type="scientific">Micromonospora sp. CCTCC AA 2012012</name>
    <dbReference type="NCBI Taxonomy" id="3111921"/>
    <lineage>
        <taxon>Bacteria</taxon>
        <taxon>Bacillati</taxon>
        <taxon>Actinomycetota</taxon>
        <taxon>Actinomycetes</taxon>
        <taxon>Micromonosporales</taxon>
        <taxon>Micromonosporaceae</taxon>
        <taxon>Micromonospora</taxon>
    </lineage>
</organism>
<feature type="binding site" evidence="4 6">
    <location>
        <position position="131"/>
    </location>
    <ligand>
        <name>substrate</name>
    </ligand>
</feature>
<evidence type="ECO:0000256" key="6">
    <source>
        <dbReference type="PIRSR" id="PIRSR600821-52"/>
    </source>
</evidence>
<feature type="modified residue" description="N6-(pyridoxal phosphate)lysine" evidence="4 5">
    <location>
        <position position="33"/>
    </location>
</feature>
<feature type="active site" description="Proton acceptor; specific for D-alanine" evidence="4">
    <location>
        <position position="33"/>
    </location>
</feature>
<dbReference type="RefSeq" id="WP_350936426.1">
    <property type="nucleotide sequence ID" value="NZ_CP157762.1"/>
</dbReference>
<dbReference type="InterPro" id="IPR029066">
    <property type="entry name" value="PLP-binding_barrel"/>
</dbReference>
<keyword evidence="2 4" id="KW-0663">Pyridoxal phosphate</keyword>
<comment type="similarity">
    <text evidence="4">Belongs to the alanine racemase family.</text>
</comment>
<feature type="active site" description="Proton acceptor; specific for L-alanine" evidence="4">
    <location>
        <position position="261"/>
    </location>
</feature>
<dbReference type="SUPFAM" id="SSF51419">
    <property type="entry name" value="PLP-binding barrel"/>
    <property type="match status" value="1"/>
</dbReference>
<dbReference type="GO" id="GO:0030170">
    <property type="term" value="F:pyridoxal phosphate binding"/>
    <property type="evidence" value="ECO:0007669"/>
    <property type="project" value="UniProtKB-UniRule"/>
</dbReference>
<comment type="catalytic activity">
    <reaction evidence="4">
        <text>L-alanine = D-alanine</text>
        <dbReference type="Rhea" id="RHEA:20249"/>
        <dbReference type="ChEBI" id="CHEBI:57416"/>
        <dbReference type="ChEBI" id="CHEBI:57972"/>
        <dbReference type="EC" id="5.1.1.1"/>
    </reaction>
</comment>
<evidence type="ECO:0000256" key="5">
    <source>
        <dbReference type="PIRSR" id="PIRSR600821-50"/>
    </source>
</evidence>
<dbReference type="InterPro" id="IPR009006">
    <property type="entry name" value="Ala_racemase/Decarboxylase_C"/>
</dbReference>
<dbReference type="Gene3D" id="3.20.20.10">
    <property type="entry name" value="Alanine racemase"/>
    <property type="match status" value="1"/>
</dbReference>
<dbReference type="Pfam" id="PF00842">
    <property type="entry name" value="Ala_racemase_C"/>
    <property type="match status" value="1"/>
</dbReference>
<evidence type="ECO:0000256" key="2">
    <source>
        <dbReference type="ARBA" id="ARBA00022898"/>
    </source>
</evidence>
<dbReference type="PANTHER" id="PTHR30511">
    <property type="entry name" value="ALANINE RACEMASE"/>
    <property type="match status" value="1"/>
</dbReference>
<evidence type="ECO:0000256" key="3">
    <source>
        <dbReference type="ARBA" id="ARBA00023235"/>
    </source>
</evidence>
<dbReference type="Gene3D" id="2.40.37.10">
    <property type="entry name" value="Lyase, Ornithine Decarboxylase, Chain A, domain 1"/>
    <property type="match status" value="1"/>
</dbReference>
<evidence type="ECO:0000256" key="1">
    <source>
        <dbReference type="ARBA" id="ARBA00001933"/>
    </source>
</evidence>
<keyword evidence="3 4" id="KW-0413">Isomerase</keyword>
<evidence type="ECO:0000313" key="9">
    <source>
        <dbReference type="EMBL" id="XCH76231.1"/>
    </source>
</evidence>
<dbReference type="GO" id="GO:0008784">
    <property type="term" value="F:alanine racemase activity"/>
    <property type="evidence" value="ECO:0007669"/>
    <property type="project" value="UniProtKB-UniRule"/>
</dbReference>
<name>A0AAU8HHZ0_9ACTN</name>
<dbReference type="PANTHER" id="PTHR30511:SF0">
    <property type="entry name" value="ALANINE RACEMASE, CATABOLIC-RELATED"/>
    <property type="match status" value="1"/>
</dbReference>
<proteinExistence type="inferred from homology"/>
<comment type="pathway">
    <text evidence="4">Amino-acid biosynthesis; D-alanine biosynthesis; D-alanine from L-alanine: step 1/1.</text>
</comment>
<evidence type="ECO:0000256" key="4">
    <source>
        <dbReference type="HAMAP-Rule" id="MF_01201"/>
    </source>
</evidence>
<dbReference type="PROSITE" id="PS00395">
    <property type="entry name" value="ALANINE_RACEMASE"/>
    <property type="match status" value="1"/>
</dbReference>
<dbReference type="EC" id="5.1.1.1" evidence="4"/>
<sequence length="372" mass="38696">MVGCEAEIDLGAVAHNVSVLRRLRRVEVMAVVKADGYGHGLVPVARAALDAGATWLGVAYLPEAMALRAAGITAPVLCWLPRPGEELDPAVRADVDLSVSDPGTLDDLIAAARRVGRPARVHLKVDTGCARAGATRDRWPDLVLAAGKTAGEELDVVGVWSHLANADRPGHPSTDRQVALFDEALEVAAAHGVVPRLRHLANSAGALAVPAAAYDLIRPGIAIYGINPLPVPPPVPLVPAMTLRAPVVLARQVPGGTPVSYGHEYVTPGPTTLALVAAGYADGVPRAAGNRAEVLLAGRRRRISGRVCMDQFVLDVPDAPVTAGDSVVLFGPGTSGEPTLAEWAAAADTIPNELLTRVGPRVRRVYRGGGLP</sequence>
<dbReference type="AlphaFoldDB" id="A0AAU8HHZ0"/>
<comment type="cofactor">
    <cofactor evidence="1 4 5">
        <name>pyridoxal 5'-phosphate</name>
        <dbReference type="ChEBI" id="CHEBI:597326"/>
    </cofactor>
</comment>
<dbReference type="GO" id="GO:0005829">
    <property type="term" value="C:cytosol"/>
    <property type="evidence" value="ECO:0007669"/>
    <property type="project" value="TreeGrafter"/>
</dbReference>
<comment type="function">
    <text evidence="4">Catalyzes the interconversion of L-alanine and D-alanine. May also act on other amino acids.</text>
</comment>
<gene>
    <name evidence="9" type="primary">alr</name>
    <name evidence="9" type="ORF">ABUL08_09120</name>
    <name evidence="8" type="ORF">VK199_09075</name>
</gene>
<evidence type="ECO:0000259" key="7">
    <source>
        <dbReference type="SMART" id="SM01005"/>
    </source>
</evidence>
<dbReference type="SMART" id="SM01005">
    <property type="entry name" value="Ala_racemase_C"/>
    <property type="match status" value="1"/>
</dbReference>
<dbReference type="InterPro" id="IPR001608">
    <property type="entry name" value="Ala_racemase_N"/>
</dbReference>
<dbReference type="CDD" id="cd00430">
    <property type="entry name" value="PLPDE_III_AR"/>
    <property type="match status" value="1"/>
</dbReference>
<dbReference type="InterPro" id="IPR011079">
    <property type="entry name" value="Ala_racemase_C"/>
</dbReference>
<dbReference type="PRINTS" id="PR00992">
    <property type="entry name" value="ALARACEMASE"/>
</dbReference>
<evidence type="ECO:0000313" key="8">
    <source>
        <dbReference type="EMBL" id="XBP95528.1"/>
    </source>
</evidence>
<dbReference type="SUPFAM" id="SSF50621">
    <property type="entry name" value="Alanine racemase C-terminal domain-like"/>
    <property type="match status" value="1"/>
</dbReference>
<reference evidence="9" key="2">
    <citation type="submission" date="2024-06" db="EMBL/GenBank/DDBJ databases">
        <title>Micromonospora mangrovi CCTCC AA 2012012 genome sequences.</title>
        <authorList>
            <person name="Gao J."/>
        </authorList>
    </citation>
    <scope>NUCLEOTIDE SEQUENCE</scope>
    <source>
        <strain evidence="9">CCTCC AA 2012012</strain>
    </source>
</reference>
<accession>A0AAU8HHZ0</accession>